<dbReference type="EMBL" id="ML145250">
    <property type="protein sequence ID" value="TBU52459.1"/>
    <property type="molecule type" value="Genomic_DNA"/>
</dbReference>
<reference evidence="1 2" key="1">
    <citation type="submission" date="2019-01" db="EMBL/GenBank/DDBJ databases">
        <title>Draft genome sequences of three monokaryotic isolates of the white-rot basidiomycete fungus Dichomitus squalens.</title>
        <authorList>
            <consortium name="DOE Joint Genome Institute"/>
            <person name="Lopez S.C."/>
            <person name="Andreopoulos B."/>
            <person name="Pangilinan J."/>
            <person name="Lipzen A."/>
            <person name="Riley R."/>
            <person name="Ahrendt S."/>
            <person name="Ng V."/>
            <person name="Barry K."/>
            <person name="Daum C."/>
            <person name="Grigoriev I.V."/>
            <person name="Hilden K.S."/>
            <person name="Makela M.R."/>
            <person name="de Vries R.P."/>
        </authorList>
    </citation>
    <scope>NUCLEOTIDE SEQUENCE [LARGE SCALE GENOMIC DNA]</scope>
    <source>
        <strain evidence="1 2">CBS 464.89</strain>
    </source>
</reference>
<evidence type="ECO:0000313" key="1">
    <source>
        <dbReference type="EMBL" id="TBU52459.1"/>
    </source>
</evidence>
<dbReference type="AlphaFoldDB" id="A0A4Q9PCH4"/>
<accession>A0A4Q9PCH4</accession>
<organism evidence="1 2">
    <name type="scientific">Dichomitus squalens</name>
    <dbReference type="NCBI Taxonomy" id="114155"/>
    <lineage>
        <taxon>Eukaryota</taxon>
        <taxon>Fungi</taxon>
        <taxon>Dikarya</taxon>
        <taxon>Basidiomycota</taxon>
        <taxon>Agaricomycotina</taxon>
        <taxon>Agaricomycetes</taxon>
        <taxon>Polyporales</taxon>
        <taxon>Polyporaceae</taxon>
        <taxon>Dichomitus</taxon>
    </lineage>
</organism>
<proteinExistence type="predicted"/>
<gene>
    <name evidence="1" type="ORF">BD310DRAFT_940263</name>
</gene>
<evidence type="ECO:0000313" key="2">
    <source>
        <dbReference type="Proteomes" id="UP000292082"/>
    </source>
</evidence>
<keyword evidence="2" id="KW-1185">Reference proteome</keyword>
<dbReference type="Proteomes" id="UP000292082">
    <property type="component" value="Unassembled WGS sequence"/>
</dbReference>
<name>A0A4Q9PCH4_9APHY</name>
<sequence length="193" mass="21477">MLPVALYQCCQLDPVDLLEGVKRSEADTRVFSLSSANIALCLRAQRLLLKASANVAAISLLRYECGEPGFVGSCADRVYAVSSSGLLRLDDELTSDPLRPLPLASCQAASVLEIAIGNRSVELCAACKQRLLSAVRRARQDIWSRLPTFFDLWKLEPQIRMVINDPLVRDQDYQSDLYATKNLRCHWTESMTA</sequence>
<protein>
    <submittedName>
        <fullName evidence="1">Uncharacterized protein</fullName>
    </submittedName>
</protein>